<evidence type="ECO:0000256" key="5">
    <source>
        <dbReference type="ARBA" id="ARBA00022777"/>
    </source>
</evidence>
<feature type="region of interest" description="Disordered" evidence="9">
    <location>
        <begin position="299"/>
        <end position="330"/>
    </location>
</feature>
<comment type="catalytic activity">
    <reaction evidence="7">
        <text>L-threonyl-[protein] + ATP = O-phospho-L-threonyl-[protein] + ADP + H(+)</text>
        <dbReference type="Rhea" id="RHEA:46608"/>
        <dbReference type="Rhea" id="RHEA-COMP:11060"/>
        <dbReference type="Rhea" id="RHEA-COMP:11605"/>
        <dbReference type="ChEBI" id="CHEBI:15378"/>
        <dbReference type="ChEBI" id="CHEBI:30013"/>
        <dbReference type="ChEBI" id="CHEBI:30616"/>
        <dbReference type="ChEBI" id="CHEBI:61977"/>
        <dbReference type="ChEBI" id="CHEBI:456216"/>
        <dbReference type="EC" id="2.7.11.1"/>
    </reaction>
</comment>
<feature type="region of interest" description="Disordered" evidence="9">
    <location>
        <begin position="354"/>
        <end position="373"/>
    </location>
</feature>
<feature type="compositionally biased region" description="Acidic residues" evidence="9">
    <location>
        <begin position="311"/>
        <end position="326"/>
    </location>
</feature>
<evidence type="ECO:0000256" key="4">
    <source>
        <dbReference type="ARBA" id="ARBA00022741"/>
    </source>
</evidence>
<dbReference type="PANTHER" id="PTHR44899">
    <property type="entry name" value="CAMK FAMILY PROTEIN KINASE"/>
    <property type="match status" value="1"/>
</dbReference>
<dbReference type="Gene3D" id="2.20.70.10">
    <property type="match status" value="1"/>
</dbReference>
<evidence type="ECO:0000256" key="6">
    <source>
        <dbReference type="ARBA" id="ARBA00022840"/>
    </source>
</evidence>
<keyword evidence="6" id="KW-0067">ATP-binding</keyword>
<feature type="region of interest" description="Disordered" evidence="9">
    <location>
        <begin position="466"/>
        <end position="626"/>
    </location>
</feature>
<feature type="region of interest" description="Disordered" evidence="9">
    <location>
        <begin position="741"/>
        <end position="813"/>
    </location>
</feature>
<keyword evidence="13" id="KW-1185">Reference proteome</keyword>
<gene>
    <name evidence="12" type="ORF">CTAYLR_007777</name>
</gene>
<evidence type="ECO:0000313" key="12">
    <source>
        <dbReference type="EMBL" id="KAJ8610495.1"/>
    </source>
</evidence>
<dbReference type="Pfam" id="PF00069">
    <property type="entry name" value="Pkinase"/>
    <property type="match status" value="1"/>
</dbReference>
<accession>A0AAD7ULT7</accession>
<keyword evidence="2" id="KW-0723">Serine/threonine-protein kinase</keyword>
<proteinExistence type="predicted"/>
<keyword evidence="5" id="KW-0418">Kinase</keyword>
<name>A0AAD7ULT7_9STRA</name>
<dbReference type="EC" id="2.7.11.1" evidence="1"/>
<feature type="compositionally biased region" description="Basic and acidic residues" evidence="9">
    <location>
        <begin position="562"/>
        <end position="603"/>
    </location>
</feature>
<dbReference type="InterPro" id="IPR051131">
    <property type="entry name" value="NEK_Ser/Thr_kinase_NIMA"/>
</dbReference>
<feature type="region of interest" description="Disordered" evidence="9">
    <location>
        <begin position="649"/>
        <end position="668"/>
    </location>
</feature>
<dbReference type="PROSITE" id="PS01159">
    <property type="entry name" value="WW_DOMAIN_1"/>
    <property type="match status" value="1"/>
</dbReference>
<feature type="domain" description="Protein kinase" evidence="10">
    <location>
        <begin position="1"/>
        <end position="244"/>
    </location>
</feature>
<dbReference type="InterPro" id="IPR001202">
    <property type="entry name" value="WW_dom"/>
</dbReference>
<dbReference type="InterPro" id="IPR008271">
    <property type="entry name" value="Ser/Thr_kinase_AS"/>
</dbReference>
<dbReference type="InterPro" id="IPR036020">
    <property type="entry name" value="WW_dom_sf"/>
</dbReference>
<sequence length="813" mass="91504">MRSRRRDGLECIIKTIALARLTKREARMVRQEAKLLATLRHPQIVSHLESFVEPRRHELCIVMEFCERGDLEQWVATRKRAGRCPSEDVVVHMFAQLCMALEYVHAKRVVHRDVKTSNVFLTRDQAGNDVVKLGDFGISKVLDRSGELCATNIGTPCYMAPELLDDRPYDYKVDVWSVGCVLYELAALKRAFEARSVPALVKRVIGGPAPRLASADLAPLLASLLAKNPALRPDISDVLATPVVQRAADKVRSWTEPAAPVAAPPRDSQRAPPRFVERAAKAERAALERAERARQLRRLQVVQEPLKDKDKDEDEVEDDDEDEDDDSNYRMLGDGWWLKRDLASNKWFYVHEATGHSQWDPPSPDASRRQESKLADFVARERDEAEARRVRDAVRARVEESRRERIRKPDDNDDPADDKEEEEVKEEESTEWLGNLEARMCNLRDQLAQIRKPAVYRLRVPFDIGANAQAPDEPPEAKVGEPLADKIPPSSEAPLPAADDDRLSRQQAPTGDQAPPGETNPSTVLKVVVVPPRNEKPPFGDERSIRAEEPASPAEEPVAVPEPKESQPSRHPEKNRPRKEKSSRAAARDARRTELRKRIAADRNRRKASVQVEVLAPPEPRPLPPKRAVSLYEYLASKNEVENVLRRADERRRRTVDPEPPGGSDRDVELVLGKLRQSLEKQRSLTGAADSARMIRAALGLRSHSDERPPPRPSFLDDDDDDDEFLDCVATLGENKAALRDALPSIDLPNQPQQHAEEQRDPSPKLGRVSPASAPPDAEEFRSQPEQLLVEEEVEVHGKYESSSPHHPNLVVT</sequence>
<dbReference type="PROSITE" id="PS00108">
    <property type="entry name" value="PROTEIN_KINASE_ST"/>
    <property type="match status" value="1"/>
</dbReference>
<dbReference type="PANTHER" id="PTHR44899:SF3">
    <property type="entry name" value="SERINE_THREONINE-PROTEIN KINASE NEK1"/>
    <property type="match status" value="1"/>
</dbReference>
<evidence type="ECO:0000256" key="3">
    <source>
        <dbReference type="ARBA" id="ARBA00022679"/>
    </source>
</evidence>
<organism evidence="12 13">
    <name type="scientific">Chrysophaeum taylorii</name>
    <dbReference type="NCBI Taxonomy" id="2483200"/>
    <lineage>
        <taxon>Eukaryota</taxon>
        <taxon>Sar</taxon>
        <taxon>Stramenopiles</taxon>
        <taxon>Ochrophyta</taxon>
        <taxon>Pelagophyceae</taxon>
        <taxon>Pelagomonadales</taxon>
        <taxon>Pelagomonadaceae</taxon>
        <taxon>Chrysophaeum</taxon>
    </lineage>
</organism>
<feature type="region of interest" description="Disordered" evidence="9">
    <location>
        <begin position="380"/>
        <end position="434"/>
    </location>
</feature>
<dbReference type="PROSITE" id="PS50020">
    <property type="entry name" value="WW_DOMAIN_2"/>
    <property type="match status" value="1"/>
</dbReference>
<comment type="catalytic activity">
    <reaction evidence="8">
        <text>L-seryl-[protein] + ATP = O-phospho-L-seryl-[protein] + ADP + H(+)</text>
        <dbReference type="Rhea" id="RHEA:17989"/>
        <dbReference type="Rhea" id="RHEA-COMP:9863"/>
        <dbReference type="Rhea" id="RHEA-COMP:11604"/>
        <dbReference type="ChEBI" id="CHEBI:15378"/>
        <dbReference type="ChEBI" id="CHEBI:29999"/>
        <dbReference type="ChEBI" id="CHEBI:30616"/>
        <dbReference type="ChEBI" id="CHEBI:83421"/>
        <dbReference type="ChEBI" id="CHEBI:456216"/>
        <dbReference type="EC" id="2.7.11.1"/>
    </reaction>
</comment>
<dbReference type="SMART" id="SM00220">
    <property type="entry name" value="S_TKc"/>
    <property type="match status" value="1"/>
</dbReference>
<dbReference type="GO" id="GO:0004674">
    <property type="term" value="F:protein serine/threonine kinase activity"/>
    <property type="evidence" value="ECO:0007669"/>
    <property type="project" value="UniProtKB-KW"/>
</dbReference>
<protein>
    <recommendedName>
        <fullName evidence="1">non-specific serine/threonine protein kinase</fullName>
        <ecNumber evidence="1">2.7.11.1</ecNumber>
    </recommendedName>
</protein>
<dbReference type="SUPFAM" id="SSF56112">
    <property type="entry name" value="Protein kinase-like (PK-like)"/>
    <property type="match status" value="1"/>
</dbReference>
<dbReference type="CDD" id="cd00201">
    <property type="entry name" value="WW"/>
    <property type="match status" value="1"/>
</dbReference>
<feature type="domain" description="WW" evidence="11">
    <location>
        <begin position="330"/>
        <end position="364"/>
    </location>
</feature>
<dbReference type="InterPro" id="IPR000719">
    <property type="entry name" value="Prot_kinase_dom"/>
</dbReference>
<dbReference type="SUPFAM" id="SSF51045">
    <property type="entry name" value="WW domain"/>
    <property type="match status" value="1"/>
</dbReference>
<keyword evidence="4" id="KW-0547">Nucleotide-binding</keyword>
<feature type="compositionally biased region" description="Low complexity" evidence="9">
    <location>
        <begin position="550"/>
        <end position="561"/>
    </location>
</feature>
<dbReference type="EMBL" id="JAQMWT010000102">
    <property type="protein sequence ID" value="KAJ8610495.1"/>
    <property type="molecule type" value="Genomic_DNA"/>
</dbReference>
<evidence type="ECO:0000256" key="2">
    <source>
        <dbReference type="ARBA" id="ARBA00022527"/>
    </source>
</evidence>
<dbReference type="Gene3D" id="1.10.510.10">
    <property type="entry name" value="Transferase(Phosphotransferase) domain 1"/>
    <property type="match status" value="1"/>
</dbReference>
<evidence type="ECO:0000313" key="13">
    <source>
        <dbReference type="Proteomes" id="UP001230188"/>
    </source>
</evidence>
<evidence type="ECO:0000256" key="9">
    <source>
        <dbReference type="SAM" id="MobiDB-lite"/>
    </source>
</evidence>
<comment type="caution">
    <text evidence="12">The sequence shown here is derived from an EMBL/GenBank/DDBJ whole genome shotgun (WGS) entry which is preliminary data.</text>
</comment>
<dbReference type="InterPro" id="IPR011009">
    <property type="entry name" value="Kinase-like_dom_sf"/>
</dbReference>
<reference evidence="12" key="1">
    <citation type="submission" date="2023-01" db="EMBL/GenBank/DDBJ databases">
        <title>Metagenome sequencing of chrysophaentin producing Chrysophaeum taylorii.</title>
        <authorList>
            <person name="Davison J."/>
            <person name="Bewley C."/>
        </authorList>
    </citation>
    <scope>NUCLEOTIDE SEQUENCE</scope>
    <source>
        <strain evidence="12">NIES-1699</strain>
    </source>
</reference>
<feature type="region of interest" description="Disordered" evidence="9">
    <location>
        <begin position="254"/>
        <end position="273"/>
    </location>
</feature>
<evidence type="ECO:0000259" key="11">
    <source>
        <dbReference type="PROSITE" id="PS50020"/>
    </source>
</evidence>
<evidence type="ECO:0000256" key="7">
    <source>
        <dbReference type="ARBA" id="ARBA00047899"/>
    </source>
</evidence>
<evidence type="ECO:0000259" key="10">
    <source>
        <dbReference type="PROSITE" id="PS50011"/>
    </source>
</evidence>
<feature type="compositionally biased region" description="Acidic residues" evidence="9">
    <location>
        <begin position="411"/>
        <end position="430"/>
    </location>
</feature>
<feature type="compositionally biased region" description="Polar residues" evidence="9">
    <location>
        <begin position="801"/>
        <end position="813"/>
    </location>
</feature>
<feature type="compositionally biased region" description="Basic and acidic residues" evidence="9">
    <location>
        <begin position="533"/>
        <end position="549"/>
    </location>
</feature>
<dbReference type="Proteomes" id="UP001230188">
    <property type="component" value="Unassembled WGS sequence"/>
</dbReference>
<dbReference type="PROSITE" id="PS50011">
    <property type="entry name" value="PROTEIN_KINASE_DOM"/>
    <property type="match status" value="1"/>
</dbReference>
<evidence type="ECO:0000256" key="8">
    <source>
        <dbReference type="ARBA" id="ARBA00048679"/>
    </source>
</evidence>
<evidence type="ECO:0000256" key="1">
    <source>
        <dbReference type="ARBA" id="ARBA00012513"/>
    </source>
</evidence>
<feature type="region of interest" description="Disordered" evidence="9">
    <location>
        <begin position="700"/>
        <end position="723"/>
    </location>
</feature>
<dbReference type="GO" id="GO:0005524">
    <property type="term" value="F:ATP binding"/>
    <property type="evidence" value="ECO:0007669"/>
    <property type="project" value="UniProtKB-KW"/>
</dbReference>
<keyword evidence="3" id="KW-0808">Transferase</keyword>
<dbReference type="AlphaFoldDB" id="A0AAD7ULT7"/>
<feature type="compositionally biased region" description="Basic and acidic residues" evidence="9">
    <location>
        <begin position="380"/>
        <end position="410"/>
    </location>
</feature>